<gene>
    <name evidence="1" type="ORF">BJ554DRAFT_5364</name>
</gene>
<evidence type="ECO:0000313" key="1">
    <source>
        <dbReference type="EMBL" id="KAG5462324.1"/>
    </source>
</evidence>
<dbReference type="AlphaFoldDB" id="A0A8H8DKX3"/>
<accession>A0A8H8DKX3</accession>
<dbReference type="EMBL" id="JAEFCI010002300">
    <property type="protein sequence ID" value="KAG5462324.1"/>
    <property type="molecule type" value="Genomic_DNA"/>
</dbReference>
<evidence type="ECO:0000313" key="2">
    <source>
        <dbReference type="Proteomes" id="UP000673691"/>
    </source>
</evidence>
<keyword evidence="2" id="KW-1185">Reference proteome</keyword>
<feature type="non-terminal residue" evidence="1">
    <location>
        <position position="1"/>
    </location>
</feature>
<reference evidence="1 2" key="1">
    <citation type="journal article" name="Sci. Rep.">
        <title>Genome-scale phylogenetic analyses confirm Olpidium as the closest living zoosporic fungus to the non-flagellated, terrestrial fungi.</title>
        <authorList>
            <person name="Chang Y."/>
            <person name="Rochon D."/>
            <person name="Sekimoto S."/>
            <person name="Wang Y."/>
            <person name="Chovatia M."/>
            <person name="Sandor L."/>
            <person name="Salamov A."/>
            <person name="Grigoriev I.V."/>
            <person name="Stajich J.E."/>
            <person name="Spatafora J.W."/>
        </authorList>
    </citation>
    <scope>NUCLEOTIDE SEQUENCE [LARGE SCALE GENOMIC DNA]</scope>
    <source>
        <strain evidence="1">S191</strain>
    </source>
</reference>
<protein>
    <submittedName>
        <fullName evidence="1">Uncharacterized protein</fullName>
    </submittedName>
</protein>
<dbReference type="Proteomes" id="UP000673691">
    <property type="component" value="Unassembled WGS sequence"/>
</dbReference>
<comment type="caution">
    <text evidence="1">The sequence shown here is derived from an EMBL/GenBank/DDBJ whole genome shotgun (WGS) entry which is preliminary data.</text>
</comment>
<proteinExistence type="predicted"/>
<sequence>MLAGETRQPTPPGARPSEMDEYLKAKVERMRHLIDLPLDLAASVVQAGVAPMFNTGSATGVRGSPMAVDGPLTTDRCDIWVRVICFGSRHIIFVNGTLRCVVSVVPDDDGLQFHACAGCHAGGWVLRPPRGSR</sequence>
<organism evidence="1 2">
    <name type="scientific">Olpidium bornovanus</name>
    <dbReference type="NCBI Taxonomy" id="278681"/>
    <lineage>
        <taxon>Eukaryota</taxon>
        <taxon>Fungi</taxon>
        <taxon>Fungi incertae sedis</taxon>
        <taxon>Olpidiomycota</taxon>
        <taxon>Olpidiomycotina</taxon>
        <taxon>Olpidiomycetes</taxon>
        <taxon>Olpidiales</taxon>
        <taxon>Olpidiaceae</taxon>
        <taxon>Olpidium</taxon>
    </lineage>
</organism>
<name>A0A8H8DKX3_9FUNG</name>